<evidence type="ECO:0000256" key="2">
    <source>
        <dbReference type="ARBA" id="ARBA00023015"/>
    </source>
</evidence>
<evidence type="ECO:0000256" key="3">
    <source>
        <dbReference type="ARBA" id="ARBA00023016"/>
    </source>
</evidence>
<comment type="function">
    <text evidence="5">Negative regulator of class I heat shock genes (grpE-dnaK-dnaJ and groELS operons). Prevents heat-shock induction of these operons.</text>
</comment>
<protein>
    <recommendedName>
        <fullName evidence="5">Heat-inducible transcription repressor HrcA</fullName>
    </recommendedName>
</protein>
<dbReference type="InterPro" id="IPR021153">
    <property type="entry name" value="HrcA_C"/>
</dbReference>
<dbReference type="PANTHER" id="PTHR34824">
    <property type="entry name" value="HEAT-INDUCIBLE TRANSCRIPTION REPRESSOR HRCA"/>
    <property type="match status" value="1"/>
</dbReference>
<dbReference type="GO" id="GO:0045892">
    <property type="term" value="P:negative regulation of DNA-templated transcription"/>
    <property type="evidence" value="ECO:0007669"/>
    <property type="project" value="UniProtKB-UniRule"/>
</dbReference>
<sequence length="346" mass="36537">MTTPPISELSARARDIFRVVVESYLGTGAPVGSRTIARLAGLNLSPASIRNVMQDLEELGLLAAPHTSAGRMPTESGLRLFVDGMMQAAEPSPEERAAIEARITGGPVEDALTQASAVLSGLSSCAGIVLVPRHEPVLRQFGFVPLSHDQALAVLVGADGSVENRVVDLPPGTPPHLLVEASSYVSARLTGLTLREAEERLRAEIGQGRAMLDSAAADLIARGLATWSEDGEARPVLIVRGQANLIDPDAAADLERVRQLLDELESKQEIARLLDSARAGQGMKIFIGSENKLFSLSGSSVIAAPYRGGDGRVVGVVGVIGPTRLNYARVVPMVDFTAQTLTRLMA</sequence>
<evidence type="ECO:0000256" key="5">
    <source>
        <dbReference type="HAMAP-Rule" id="MF_00081"/>
    </source>
</evidence>
<evidence type="ECO:0000256" key="4">
    <source>
        <dbReference type="ARBA" id="ARBA00023163"/>
    </source>
</evidence>
<name>A0A1S1HM28_9SPHN</name>
<keyword evidence="1 5" id="KW-0678">Repressor</keyword>
<keyword evidence="3 5" id="KW-0346">Stress response</keyword>
<evidence type="ECO:0000313" key="9">
    <source>
        <dbReference type="Proteomes" id="UP000179467"/>
    </source>
</evidence>
<feature type="domain" description="Winged helix-turn-helix transcription repressor HrcA DNA-binding" evidence="7">
    <location>
        <begin position="8"/>
        <end position="76"/>
    </location>
</feature>
<dbReference type="OrthoDB" id="9783139at2"/>
<dbReference type="GO" id="GO:0003677">
    <property type="term" value="F:DNA binding"/>
    <property type="evidence" value="ECO:0007669"/>
    <property type="project" value="InterPro"/>
</dbReference>
<dbReference type="AlphaFoldDB" id="A0A1S1HM28"/>
<feature type="domain" description="Heat-inducible transcription repressor HrcA C-terminal" evidence="6">
    <location>
        <begin position="109"/>
        <end position="331"/>
    </location>
</feature>
<evidence type="ECO:0000256" key="1">
    <source>
        <dbReference type="ARBA" id="ARBA00022491"/>
    </source>
</evidence>
<dbReference type="InterPro" id="IPR002571">
    <property type="entry name" value="HrcA"/>
</dbReference>
<dbReference type="SUPFAM" id="SSF46785">
    <property type="entry name" value="Winged helix' DNA-binding domain"/>
    <property type="match status" value="1"/>
</dbReference>
<dbReference type="EMBL" id="MIPT01000001">
    <property type="protein sequence ID" value="OHT21560.1"/>
    <property type="molecule type" value="Genomic_DNA"/>
</dbReference>
<reference evidence="8 9" key="1">
    <citation type="submission" date="2016-09" db="EMBL/GenBank/DDBJ databases">
        <title>Metabolic pathway, cell adaptation mechanisms and a novel monoxygenase revealed through proteogenomic-transcription analysis of a Sphingomonas haloaromaticamans strain degrading the fungicide ortho-phenylphenol.</title>
        <authorList>
            <person name="Perruchon C."/>
            <person name="Papadopoulou E.S."/>
            <person name="Rousidou C."/>
            <person name="Vasileiadis S."/>
            <person name="Tanou G."/>
            <person name="Amoutzias G."/>
            <person name="Molassiotis A."/>
            <person name="Karpouzas D.G."/>
        </authorList>
    </citation>
    <scope>NUCLEOTIDE SEQUENCE [LARGE SCALE GENOMIC DNA]</scope>
    <source>
        <strain evidence="8 9">P3</strain>
    </source>
</reference>
<evidence type="ECO:0000259" key="7">
    <source>
        <dbReference type="Pfam" id="PF03444"/>
    </source>
</evidence>
<dbReference type="RefSeq" id="WP_015458147.1">
    <property type="nucleotide sequence ID" value="NZ_MIPT01000001.1"/>
</dbReference>
<dbReference type="InterPro" id="IPR029016">
    <property type="entry name" value="GAF-like_dom_sf"/>
</dbReference>
<accession>A0A1S1HM28</accession>
<comment type="caution">
    <text evidence="8">The sequence shown here is derived from an EMBL/GenBank/DDBJ whole genome shotgun (WGS) entry which is preliminary data.</text>
</comment>
<keyword evidence="2 5" id="KW-0805">Transcription regulation</keyword>
<organism evidence="8 9">
    <name type="scientific">Edaphosphingomonas haloaromaticamans</name>
    <dbReference type="NCBI Taxonomy" id="653954"/>
    <lineage>
        <taxon>Bacteria</taxon>
        <taxon>Pseudomonadati</taxon>
        <taxon>Pseudomonadota</taxon>
        <taxon>Alphaproteobacteria</taxon>
        <taxon>Sphingomonadales</taxon>
        <taxon>Rhizorhabdaceae</taxon>
        <taxon>Edaphosphingomonas</taxon>
    </lineage>
</organism>
<keyword evidence="4 5" id="KW-0804">Transcription</keyword>
<dbReference type="InterPro" id="IPR036390">
    <property type="entry name" value="WH_DNA-bd_sf"/>
</dbReference>
<dbReference type="NCBIfam" id="TIGR00331">
    <property type="entry name" value="hrcA"/>
    <property type="match status" value="1"/>
</dbReference>
<dbReference type="InterPro" id="IPR005104">
    <property type="entry name" value="WHTH_HrcA_DNA-bd"/>
</dbReference>
<proteinExistence type="inferred from homology"/>
<keyword evidence="9" id="KW-1185">Reference proteome</keyword>
<dbReference type="HAMAP" id="MF_00081">
    <property type="entry name" value="HrcA"/>
    <property type="match status" value="1"/>
</dbReference>
<dbReference type="Proteomes" id="UP000179467">
    <property type="component" value="Unassembled WGS sequence"/>
</dbReference>
<evidence type="ECO:0000313" key="8">
    <source>
        <dbReference type="EMBL" id="OHT21560.1"/>
    </source>
</evidence>
<dbReference type="PIRSF" id="PIRSF005485">
    <property type="entry name" value="HrcA"/>
    <property type="match status" value="1"/>
</dbReference>
<dbReference type="Pfam" id="PF01628">
    <property type="entry name" value="HrcA"/>
    <property type="match status" value="1"/>
</dbReference>
<dbReference type="Gene3D" id="3.30.450.40">
    <property type="match status" value="1"/>
</dbReference>
<dbReference type="PANTHER" id="PTHR34824:SF1">
    <property type="entry name" value="HEAT-INDUCIBLE TRANSCRIPTION REPRESSOR HRCA"/>
    <property type="match status" value="1"/>
</dbReference>
<dbReference type="SUPFAM" id="SSF55781">
    <property type="entry name" value="GAF domain-like"/>
    <property type="match status" value="1"/>
</dbReference>
<dbReference type="Gene3D" id="1.10.10.10">
    <property type="entry name" value="Winged helix-like DNA-binding domain superfamily/Winged helix DNA-binding domain"/>
    <property type="match status" value="1"/>
</dbReference>
<dbReference type="Pfam" id="PF03444">
    <property type="entry name" value="WHD_HrcA"/>
    <property type="match status" value="1"/>
</dbReference>
<gene>
    <name evidence="5 8" type="primary">hrcA</name>
    <name evidence="8" type="ORF">BHE75_03569</name>
</gene>
<dbReference type="InterPro" id="IPR036388">
    <property type="entry name" value="WH-like_DNA-bd_sf"/>
</dbReference>
<comment type="similarity">
    <text evidence="5">Belongs to the HrcA family.</text>
</comment>
<evidence type="ECO:0000259" key="6">
    <source>
        <dbReference type="Pfam" id="PF01628"/>
    </source>
</evidence>